<dbReference type="InterPro" id="IPR049416">
    <property type="entry name" value="VinK-like_small"/>
</dbReference>
<name>A0A1V4CYH4_9ACTN</name>
<dbReference type="RefSeq" id="WP_046087253.1">
    <property type="nucleotide sequence ID" value="NZ_LAKD02000084.1"/>
</dbReference>
<comment type="catalytic activity">
    <reaction evidence="4">
        <text>holo-[ACP] + malonyl-CoA = malonyl-[ACP] + CoA</text>
        <dbReference type="Rhea" id="RHEA:41792"/>
        <dbReference type="Rhea" id="RHEA-COMP:9623"/>
        <dbReference type="Rhea" id="RHEA-COMP:9685"/>
        <dbReference type="ChEBI" id="CHEBI:57287"/>
        <dbReference type="ChEBI" id="CHEBI:57384"/>
        <dbReference type="ChEBI" id="CHEBI:64479"/>
        <dbReference type="ChEBI" id="CHEBI:78449"/>
        <dbReference type="EC" id="2.3.1.39"/>
    </reaction>
</comment>
<proteinExistence type="predicted"/>
<dbReference type="InterPro" id="IPR050858">
    <property type="entry name" value="Mal-CoA-ACP_Trans/PKS_FabD"/>
</dbReference>
<organism evidence="6 7">
    <name type="scientific">Streptomyces antioxidans</name>
    <dbReference type="NCBI Taxonomy" id="1507734"/>
    <lineage>
        <taxon>Bacteria</taxon>
        <taxon>Bacillati</taxon>
        <taxon>Actinomycetota</taxon>
        <taxon>Actinomycetes</taxon>
        <taxon>Kitasatosporales</taxon>
        <taxon>Streptomycetaceae</taxon>
        <taxon>Streptomyces</taxon>
    </lineage>
</organism>
<dbReference type="InterPro" id="IPR001227">
    <property type="entry name" value="Ac_transferase_dom_sf"/>
</dbReference>
<dbReference type="PANTHER" id="PTHR42681:SF1">
    <property type="entry name" value="MALONYL-COA-ACYL CARRIER PROTEIN TRANSACYLASE, MITOCHONDRIAL"/>
    <property type="match status" value="1"/>
</dbReference>
<dbReference type="OrthoDB" id="5123945at2"/>
<evidence type="ECO:0000256" key="3">
    <source>
        <dbReference type="ARBA" id="ARBA00023315"/>
    </source>
</evidence>
<comment type="caution">
    <text evidence="6">The sequence shown here is derived from an EMBL/GenBank/DDBJ whole genome shotgun (WGS) entry which is preliminary data.</text>
</comment>
<gene>
    <name evidence="6" type="ORF">VT50_0227450</name>
</gene>
<dbReference type="GO" id="GO:0006633">
    <property type="term" value="P:fatty acid biosynthetic process"/>
    <property type="evidence" value="ECO:0007669"/>
    <property type="project" value="TreeGrafter"/>
</dbReference>
<evidence type="ECO:0000256" key="2">
    <source>
        <dbReference type="ARBA" id="ARBA00022679"/>
    </source>
</evidence>
<dbReference type="Proteomes" id="UP000033615">
    <property type="component" value="Unassembled WGS sequence"/>
</dbReference>
<sequence length="316" mass="35346">MTASEQTQTTSQTAIVFPGMGPSGFSEVGRFLTLDPFARKRLAEADEALGYSVFDRLRDSEDDYSEATQIAFLVNSMASADRAEQEHGLVPDLCVGPSFGQKAATAYVSSLPFPEVVRLTAELARCEHAYFAEEYQDAVTHTFVRTPQEKLTEILSELGERGEWYDYSGYLDDGFFMVSLREPELEWFKKAISQAGGYSMYSMYPAVHAPAFAELRRRAAEEILPRYDILDPKLPVVTDQDGTVVTTADGLRTMLLDTFDLPIHWPKVVDTLKGAGVSKMYITGPDNLFHRLDRTKSNFEVVTVGPGKRSRPPRKR</sequence>
<dbReference type="Gene3D" id="3.40.366.10">
    <property type="entry name" value="Malonyl-Coenzyme A Acyl Carrier Protein, domain 2"/>
    <property type="match status" value="2"/>
</dbReference>
<evidence type="ECO:0000256" key="4">
    <source>
        <dbReference type="ARBA" id="ARBA00048462"/>
    </source>
</evidence>
<dbReference type="Pfam" id="PF21124">
    <property type="entry name" value="VinK_C"/>
    <property type="match status" value="1"/>
</dbReference>
<evidence type="ECO:0000256" key="1">
    <source>
        <dbReference type="ARBA" id="ARBA00013258"/>
    </source>
</evidence>
<keyword evidence="3" id="KW-0012">Acyltransferase</keyword>
<evidence type="ECO:0000259" key="5">
    <source>
        <dbReference type="Pfam" id="PF21124"/>
    </source>
</evidence>
<dbReference type="EMBL" id="LAKD02000084">
    <property type="protein sequence ID" value="OPF73899.1"/>
    <property type="molecule type" value="Genomic_DNA"/>
</dbReference>
<evidence type="ECO:0000313" key="6">
    <source>
        <dbReference type="EMBL" id="OPF73899.1"/>
    </source>
</evidence>
<accession>A0A1V4CYH4</accession>
<keyword evidence="7" id="KW-1185">Reference proteome</keyword>
<dbReference type="GO" id="GO:0005829">
    <property type="term" value="C:cytosol"/>
    <property type="evidence" value="ECO:0007669"/>
    <property type="project" value="TreeGrafter"/>
</dbReference>
<dbReference type="InterPro" id="IPR016035">
    <property type="entry name" value="Acyl_Trfase/lysoPLipase"/>
</dbReference>
<evidence type="ECO:0000313" key="7">
    <source>
        <dbReference type="Proteomes" id="UP000033615"/>
    </source>
</evidence>
<dbReference type="PANTHER" id="PTHR42681">
    <property type="entry name" value="MALONYL-COA-ACYL CARRIER PROTEIN TRANSACYLASE, MITOCHONDRIAL"/>
    <property type="match status" value="1"/>
</dbReference>
<dbReference type="GO" id="GO:0004314">
    <property type="term" value="F:[acyl-carrier-protein] S-malonyltransferase activity"/>
    <property type="evidence" value="ECO:0007669"/>
    <property type="project" value="UniProtKB-EC"/>
</dbReference>
<feature type="domain" description="Malonyl-CoA-[acyl-carrier-protein] transacylase small" evidence="5">
    <location>
        <begin position="143"/>
        <end position="203"/>
    </location>
</feature>
<dbReference type="AlphaFoldDB" id="A0A1V4CYH4"/>
<dbReference type="SUPFAM" id="SSF52151">
    <property type="entry name" value="FabD/lysophospholipase-like"/>
    <property type="match status" value="1"/>
</dbReference>
<protein>
    <recommendedName>
        <fullName evidence="1">[acyl-carrier-protein] S-malonyltransferase</fullName>
        <ecNumber evidence="1">2.3.1.39</ecNumber>
    </recommendedName>
</protein>
<reference evidence="6" key="1">
    <citation type="submission" date="2016-12" db="EMBL/GenBank/DDBJ databases">
        <title>Genome sequence of Streptomyces antioxidans MUSC 164.</title>
        <authorList>
            <person name="Lee L.-H."/>
            <person name="Ser H.-L."/>
        </authorList>
    </citation>
    <scope>NUCLEOTIDE SEQUENCE [LARGE SCALE GENOMIC DNA]</scope>
    <source>
        <strain evidence="6">MUSC 164</strain>
    </source>
</reference>
<dbReference type="EC" id="2.3.1.39" evidence="1"/>
<keyword evidence="2" id="KW-0808">Transferase</keyword>